<dbReference type="Proteomes" id="UP001321473">
    <property type="component" value="Unassembled WGS sequence"/>
</dbReference>
<evidence type="ECO:0000256" key="1">
    <source>
        <dbReference type="SAM" id="Phobius"/>
    </source>
</evidence>
<name>A0AAQ4EJW1_AMBAM</name>
<dbReference type="InterPro" id="IPR052087">
    <property type="entry name" value="RRP12"/>
</dbReference>
<organism evidence="3 4">
    <name type="scientific">Amblyomma americanum</name>
    <name type="common">Lone star tick</name>
    <dbReference type="NCBI Taxonomy" id="6943"/>
    <lineage>
        <taxon>Eukaryota</taxon>
        <taxon>Metazoa</taxon>
        <taxon>Ecdysozoa</taxon>
        <taxon>Arthropoda</taxon>
        <taxon>Chelicerata</taxon>
        <taxon>Arachnida</taxon>
        <taxon>Acari</taxon>
        <taxon>Parasitiformes</taxon>
        <taxon>Ixodida</taxon>
        <taxon>Ixodoidea</taxon>
        <taxon>Ixodidae</taxon>
        <taxon>Amblyomminae</taxon>
        <taxon>Amblyomma</taxon>
    </lineage>
</organism>
<dbReference type="EMBL" id="JARKHS020014608">
    <property type="protein sequence ID" value="KAK8775052.1"/>
    <property type="molecule type" value="Genomic_DNA"/>
</dbReference>
<evidence type="ECO:0000313" key="4">
    <source>
        <dbReference type="Proteomes" id="UP001321473"/>
    </source>
</evidence>
<sequence length="294" mass="33241">MHMNEVEEDVLDRLSVAGTETNSTADTDCTFASVMTMNKLVNKWDRTPPVRKEMLAIYNATTEVIKANGGQRTDTEYFALLMATLEAVGTDVSRTSAAALFAIFANRVPAAVLRKKFSWITTLCIKFLQMYRDPVHIKLLQSVLLEKCFQNCLENEADPTSKSSLCYTAGVKVIEHMQRALHCQFLPAWDYVLSAWATCFESHCSCYQDHGPEVVLKAVPLDMSGEESRLDLKRSWMLRILRDNIKATRLSFFITYFLPLASAFHELGALILVIPVLHFKSDQIDQSDLTYSSF</sequence>
<protein>
    <recommendedName>
        <fullName evidence="2">RRP12 HEAT domain-containing protein</fullName>
    </recommendedName>
</protein>
<dbReference type="InterPro" id="IPR012978">
    <property type="entry name" value="HEAT_RRP12"/>
</dbReference>
<reference evidence="3 4" key="1">
    <citation type="journal article" date="2023" name="Arcadia Sci">
        <title>De novo assembly of a long-read Amblyomma americanum tick genome.</title>
        <authorList>
            <person name="Chou S."/>
            <person name="Poskanzer K.E."/>
            <person name="Rollins M."/>
            <person name="Thuy-Boun P.S."/>
        </authorList>
    </citation>
    <scope>NUCLEOTIDE SEQUENCE [LARGE SCALE GENOMIC DNA]</scope>
    <source>
        <strain evidence="3">F_SG_1</strain>
        <tissue evidence="3">Salivary glands</tissue>
    </source>
</reference>
<keyword evidence="1" id="KW-1133">Transmembrane helix</keyword>
<dbReference type="PANTHER" id="PTHR48287">
    <property type="entry name" value="ARM REPEAT SUPERFAMILY PROTEIN"/>
    <property type="match status" value="1"/>
</dbReference>
<keyword evidence="4" id="KW-1185">Reference proteome</keyword>
<dbReference type="PANTHER" id="PTHR48287:SF1">
    <property type="entry name" value="ARM REPEAT SUPERFAMILY PROTEIN"/>
    <property type="match status" value="1"/>
</dbReference>
<comment type="caution">
    <text evidence="3">The sequence shown here is derived from an EMBL/GenBank/DDBJ whole genome shotgun (WGS) entry which is preliminary data.</text>
</comment>
<gene>
    <name evidence="3" type="ORF">V5799_010414</name>
</gene>
<feature type="domain" description="RRP12 HEAT" evidence="2">
    <location>
        <begin position="209"/>
        <end position="266"/>
    </location>
</feature>
<feature type="transmembrane region" description="Helical" evidence="1">
    <location>
        <begin position="253"/>
        <end position="277"/>
    </location>
</feature>
<keyword evidence="1" id="KW-0472">Membrane</keyword>
<dbReference type="Pfam" id="PF08161">
    <property type="entry name" value="RRP12_HEAT"/>
    <property type="match status" value="1"/>
</dbReference>
<dbReference type="AlphaFoldDB" id="A0AAQ4EJW1"/>
<keyword evidence="1" id="KW-0812">Transmembrane</keyword>
<dbReference type="GO" id="GO:0005634">
    <property type="term" value="C:nucleus"/>
    <property type="evidence" value="ECO:0007669"/>
    <property type="project" value="UniProtKB-SubCell"/>
</dbReference>
<proteinExistence type="predicted"/>
<accession>A0AAQ4EJW1</accession>
<evidence type="ECO:0000313" key="3">
    <source>
        <dbReference type="EMBL" id="KAK8775052.1"/>
    </source>
</evidence>
<evidence type="ECO:0000259" key="2">
    <source>
        <dbReference type="Pfam" id="PF08161"/>
    </source>
</evidence>